<sequence>MINGLGTALAAAALAAPLAIASPASAAPRPVRSHDVRIHDVRIHDVQGAAHVSPLNGARVARVPGVVTAKTVNGFWMQDPRPDRNTATSEGVFVFTRNRPGAAVGDAVRVDGTVREFRPDGASSGGLTRTEIDAASVAVAARGAALPPPAVLGGPHGRRAPTRVVDRGHGNVERGGAFDPRRDGLDFYEALEGMRIGIGDAVAVGPSRYGELPVLPANGAGAGTRTARGGILLRDGDANPERVILDDALAPLPGMNVGDKLPGAHHGVLDYSYGDYRLLLTATPRRAPGRLSRETTRPQRPGEMAVATAGLGGLDPDAPPARFTALADDIVRGLGSPDLIAVTGVGDNSGPDDDGTVATDQTVAQLITAISAAGGPAYDWRSVDPRDNADGGKDGANERSGFLFRTDRGLAFVDRPAAAEPVPEEPPDRPDPAVTAVKAVRRGGTAGLTLSPGRISPRDAAWAGAQKPLAGELTWQGRRLIVIANRWYPRTGDDQPLFGRNQPPSRPTEWRRDAQARVVAGFVNSVRKVDANARVIVAGDLNAGGTSLPVQTLARGAGLAGLPAERPPGDRYTAVSGGNAEDLDHILLSASLAARKHEFDIVHRNAEFAERAGDRDPTVVRIDMSGK</sequence>
<dbReference type="SUPFAM" id="SSF56219">
    <property type="entry name" value="DNase I-like"/>
    <property type="match status" value="1"/>
</dbReference>
<evidence type="ECO:0000259" key="3">
    <source>
        <dbReference type="Pfam" id="PF03372"/>
    </source>
</evidence>
<feature type="compositionally biased region" description="Basic and acidic residues" evidence="1">
    <location>
        <begin position="381"/>
        <end position="397"/>
    </location>
</feature>
<organism evidence="4 5">
    <name type="scientific">Actinomadura chokoriensis</name>
    <dbReference type="NCBI Taxonomy" id="454156"/>
    <lineage>
        <taxon>Bacteria</taxon>
        <taxon>Bacillati</taxon>
        <taxon>Actinomycetota</taxon>
        <taxon>Actinomycetes</taxon>
        <taxon>Streptosporangiales</taxon>
        <taxon>Thermomonosporaceae</taxon>
        <taxon>Actinomadura</taxon>
    </lineage>
</organism>
<evidence type="ECO:0000313" key="5">
    <source>
        <dbReference type="Proteomes" id="UP001569904"/>
    </source>
</evidence>
<accession>A0ABV4QTM6</accession>
<protein>
    <submittedName>
        <fullName evidence="4">Endonuclease/exonuclease/phosphatase</fullName>
    </submittedName>
</protein>
<keyword evidence="5" id="KW-1185">Reference proteome</keyword>
<evidence type="ECO:0000313" key="4">
    <source>
        <dbReference type="EMBL" id="MFA1552657.1"/>
    </source>
</evidence>
<feature type="chain" id="PRO_5046161764" evidence="2">
    <location>
        <begin position="27"/>
        <end position="627"/>
    </location>
</feature>
<proteinExistence type="predicted"/>
<comment type="caution">
    <text evidence="4">The sequence shown here is derived from an EMBL/GenBank/DDBJ whole genome shotgun (WGS) entry which is preliminary data.</text>
</comment>
<keyword evidence="4" id="KW-0378">Hydrolase</keyword>
<dbReference type="InterPro" id="IPR036691">
    <property type="entry name" value="Endo/exonu/phosph_ase_sf"/>
</dbReference>
<dbReference type="RefSeq" id="WP_371938925.1">
    <property type="nucleotide sequence ID" value="NZ_JAXCEH010000001.1"/>
</dbReference>
<dbReference type="PANTHER" id="PTHR42834">
    <property type="entry name" value="ENDONUCLEASE/EXONUCLEASE/PHOSPHATASE FAMILY PROTEIN (AFU_ORTHOLOGUE AFUA_3G09210)"/>
    <property type="match status" value="1"/>
</dbReference>
<dbReference type="InterPro" id="IPR005135">
    <property type="entry name" value="Endo/exonuclease/phosphatase"/>
</dbReference>
<dbReference type="Proteomes" id="UP001569904">
    <property type="component" value="Unassembled WGS sequence"/>
</dbReference>
<feature type="signal peptide" evidence="2">
    <location>
        <begin position="1"/>
        <end position="26"/>
    </location>
</feature>
<dbReference type="EMBL" id="JAXCEH010000001">
    <property type="protein sequence ID" value="MFA1552657.1"/>
    <property type="molecule type" value="Genomic_DNA"/>
</dbReference>
<dbReference type="GO" id="GO:0004519">
    <property type="term" value="F:endonuclease activity"/>
    <property type="evidence" value="ECO:0007669"/>
    <property type="project" value="UniProtKB-KW"/>
</dbReference>
<dbReference type="Gene3D" id="3.60.10.10">
    <property type="entry name" value="Endonuclease/exonuclease/phosphatase"/>
    <property type="match status" value="1"/>
</dbReference>
<feature type="region of interest" description="Disordered" evidence="1">
    <location>
        <begin position="379"/>
        <end position="400"/>
    </location>
</feature>
<keyword evidence="4" id="KW-0255">Endonuclease</keyword>
<feature type="domain" description="Endonuclease/exonuclease/phosphatase" evidence="3">
    <location>
        <begin position="315"/>
        <end position="597"/>
    </location>
</feature>
<keyword evidence="4" id="KW-0540">Nuclease</keyword>
<keyword evidence="2" id="KW-0732">Signal</keyword>
<dbReference type="Pfam" id="PF03372">
    <property type="entry name" value="Exo_endo_phos"/>
    <property type="match status" value="1"/>
</dbReference>
<dbReference type="CDD" id="cd04486">
    <property type="entry name" value="YhcR_OBF_like"/>
    <property type="match status" value="1"/>
</dbReference>
<reference evidence="4 5" key="1">
    <citation type="submission" date="2023-11" db="EMBL/GenBank/DDBJ databases">
        <title>Actinomadura monticuli sp. nov., isolated from volcanic ash.</title>
        <authorList>
            <person name="Lee S.D."/>
            <person name="Yang H."/>
            <person name="Kim I.S."/>
        </authorList>
    </citation>
    <scope>NUCLEOTIDE SEQUENCE [LARGE SCALE GENOMIC DNA]</scope>
    <source>
        <strain evidence="4 5">DSM 45346</strain>
    </source>
</reference>
<gene>
    <name evidence="4" type="ORF">SM436_03025</name>
</gene>
<name>A0ABV4QTM6_9ACTN</name>
<evidence type="ECO:0000256" key="2">
    <source>
        <dbReference type="SAM" id="SignalP"/>
    </source>
</evidence>
<feature type="region of interest" description="Disordered" evidence="1">
    <location>
        <begin position="149"/>
        <end position="177"/>
    </location>
</feature>
<evidence type="ECO:0000256" key="1">
    <source>
        <dbReference type="SAM" id="MobiDB-lite"/>
    </source>
</evidence>
<dbReference type="PANTHER" id="PTHR42834:SF1">
    <property type="entry name" value="ENDONUCLEASE_EXONUCLEASE_PHOSPHATASE FAMILY PROTEIN (AFU_ORTHOLOGUE AFUA_3G09210)"/>
    <property type="match status" value="1"/>
</dbReference>